<feature type="chain" id="PRO_5021213045" description="CopC domain-containing protein" evidence="2">
    <location>
        <begin position="21"/>
        <end position="204"/>
    </location>
</feature>
<name>A0A4Z0QI22_9BACT</name>
<keyword evidence="4" id="KW-1185">Reference proteome</keyword>
<evidence type="ECO:0000256" key="2">
    <source>
        <dbReference type="SAM" id="SignalP"/>
    </source>
</evidence>
<organism evidence="3 4">
    <name type="scientific">Hymenobacter metallicola</name>
    <dbReference type="NCBI Taxonomy" id="2563114"/>
    <lineage>
        <taxon>Bacteria</taxon>
        <taxon>Pseudomonadati</taxon>
        <taxon>Bacteroidota</taxon>
        <taxon>Cytophagia</taxon>
        <taxon>Cytophagales</taxon>
        <taxon>Hymenobacteraceae</taxon>
        <taxon>Hymenobacter</taxon>
    </lineage>
</organism>
<feature type="signal peptide" evidence="2">
    <location>
        <begin position="1"/>
        <end position="20"/>
    </location>
</feature>
<keyword evidence="1" id="KW-0812">Transmembrane</keyword>
<dbReference type="EMBL" id="SRMB01000001">
    <property type="protein sequence ID" value="TGE29355.1"/>
    <property type="molecule type" value="Genomic_DNA"/>
</dbReference>
<dbReference type="AlphaFoldDB" id="A0A4Z0QI22"/>
<comment type="caution">
    <text evidence="3">The sequence shown here is derived from an EMBL/GenBank/DDBJ whole genome shotgun (WGS) entry which is preliminary data.</text>
</comment>
<keyword evidence="1" id="KW-0472">Membrane</keyword>
<proteinExistence type="predicted"/>
<gene>
    <name evidence="3" type="ORF">E5K02_07835</name>
</gene>
<evidence type="ECO:0000313" key="4">
    <source>
        <dbReference type="Proteomes" id="UP000298471"/>
    </source>
</evidence>
<evidence type="ECO:0008006" key="5">
    <source>
        <dbReference type="Google" id="ProtNLM"/>
    </source>
</evidence>
<dbReference type="Proteomes" id="UP000298471">
    <property type="component" value="Unassembled WGS sequence"/>
</dbReference>
<accession>A0A4Z0QI22</accession>
<evidence type="ECO:0000313" key="3">
    <source>
        <dbReference type="EMBL" id="TGE29355.1"/>
    </source>
</evidence>
<dbReference type="OrthoDB" id="877832at2"/>
<reference evidence="3 4" key="1">
    <citation type="submission" date="2019-04" db="EMBL/GenBank/DDBJ databases">
        <authorList>
            <person name="Feng G."/>
            <person name="Zhang J."/>
            <person name="Zhu H."/>
        </authorList>
    </citation>
    <scope>NUCLEOTIDE SEQUENCE [LARGE SCALE GENOMIC DNA]</scope>
    <source>
        <strain evidence="3 4">9PBR-1</strain>
    </source>
</reference>
<evidence type="ECO:0000256" key="1">
    <source>
        <dbReference type="SAM" id="Phobius"/>
    </source>
</evidence>
<keyword evidence="1" id="KW-1133">Transmembrane helix</keyword>
<dbReference type="RefSeq" id="WP_135393715.1">
    <property type="nucleotide sequence ID" value="NZ_SRMB01000001.1"/>
</dbReference>
<feature type="transmembrane region" description="Helical" evidence="1">
    <location>
        <begin position="165"/>
        <end position="183"/>
    </location>
</feature>
<sequence>MKQLLLLLGALLLLAPRARAHGGEDHGQAAAATSGAAPTSFSVAALSESFELLLRYEPLEAGQPAHLRLFVSDYATNVPIKGAQLTITSPEDASLKWTAEPQEPGEYLLEGQFPANKKYSFAVNIVAGPKADLLLLEGIEVGKKLPVAAVPATAAPGLFSSWKTLAALLGAFVLGVGLTFLLLRRRRPAAPVSTPAAPVYENHA</sequence>
<keyword evidence="2" id="KW-0732">Signal</keyword>
<protein>
    <recommendedName>
        <fullName evidence="5">CopC domain-containing protein</fullName>
    </recommendedName>
</protein>